<gene>
    <name evidence="2" type="ORF">KI387_005950</name>
</gene>
<keyword evidence="1" id="KW-0812">Transmembrane</keyword>
<keyword evidence="1" id="KW-0472">Membrane</keyword>
<dbReference type="Proteomes" id="UP000824469">
    <property type="component" value="Unassembled WGS sequence"/>
</dbReference>
<feature type="transmembrane region" description="Helical" evidence="1">
    <location>
        <begin position="7"/>
        <end position="28"/>
    </location>
</feature>
<dbReference type="EMBL" id="JAHRHJ020000002">
    <property type="protein sequence ID" value="KAH9325772.1"/>
    <property type="molecule type" value="Genomic_DNA"/>
</dbReference>
<keyword evidence="1" id="KW-1133">Transmembrane helix</keyword>
<sequence>SATSLGWVLDVLMHVLNLTCSAICVAPLTRDSSLFLINISLGLNTVVLKKVWPYLNKIIRKGELKRDWITGFKLETLEHRFYAMAFRSY</sequence>
<feature type="non-terminal residue" evidence="2">
    <location>
        <position position="1"/>
    </location>
</feature>
<feature type="transmembrane region" description="Helical" evidence="1">
    <location>
        <begin position="34"/>
        <end position="52"/>
    </location>
</feature>
<comment type="caution">
    <text evidence="2">The sequence shown here is derived from an EMBL/GenBank/DDBJ whole genome shotgun (WGS) entry which is preliminary data.</text>
</comment>
<protein>
    <submittedName>
        <fullName evidence="2">Uncharacterized protein</fullName>
    </submittedName>
</protein>
<name>A0AA38GPC2_TAXCH</name>
<keyword evidence="3" id="KW-1185">Reference proteome</keyword>
<reference evidence="2 3" key="1">
    <citation type="journal article" date="2021" name="Nat. Plants">
        <title>The Taxus genome provides insights into paclitaxel biosynthesis.</title>
        <authorList>
            <person name="Xiong X."/>
            <person name="Gou J."/>
            <person name="Liao Q."/>
            <person name="Li Y."/>
            <person name="Zhou Q."/>
            <person name="Bi G."/>
            <person name="Li C."/>
            <person name="Du R."/>
            <person name="Wang X."/>
            <person name="Sun T."/>
            <person name="Guo L."/>
            <person name="Liang H."/>
            <person name="Lu P."/>
            <person name="Wu Y."/>
            <person name="Zhang Z."/>
            <person name="Ro D.K."/>
            <person name="Shang Y."/>
            <person name="Huang S."/>
            <person name="Yan J."/>
        </authorList>
    </citation>
    <scope>NUCLEOTIDE SEQUENCE [LARGE SCALE GENOMIC DNA]</scope>
    <source>
        <strain evidence="2">Ta-2019</strain>
    </source>
</reference>
<evidence type="ECO:0000313" key="2">
    <source>
        <dbReference type="EMBL" id="KAH9325772.1"/>
    </source>
</evidence>
<dbReference type="AlphaFoldDB" id="A0AA38GPC2"/>
<proteinExistence type="predicted"/>
<accession>A0AA38GPC2</accession>
<evidence type="ECO:0000313" key="3">
    <source>
        <dbReference type="Proteomes" id="UP000824469"/>
    </source>
</evidence>
<feature type="non-terminal residue" evidence="2">
    <location>
        <position position="89"/>
    </location>
</feature>
<evidence type="ECO:0000256" key="1">
    <source>
        <dbReference type="SAM" id="Phobius"/>
    </source>
</evidence>
<organism evidence="2 3">
    <name type="scientific">Taxus chinensis</name>
    <name type="common">Chinese yew</name>
    <name type="synonym">Taxus wallichiana var. chinensis</name>
    <dbReference type="NCBI Taxonomy" id="29808"/>
    <lineage>
        <taxon>Eukaryota</taxon>
        <taxon>Viridiplantae</taxon>
        <taxon>Streptophyta</taxon>
        <taxon>Embryophyta</taxon>
        <taxon>Tracheophyta</taxon>
        <taxon>Spermatophyta</taxon>
        <taxon>Pinopsida</taxon>
        <taxon>Pinidae</taxon>
        <taxon>Conifers II</taxon>
        <taxon>Cupressales</taxon>
        <taxon>Taxaceae</taxon>
        <taxon>Taxus</taxon>
    </lineage>
</organism>